<keyword evidence="3 4" id="KW-0175">Coiled coil</keyword>
<dbReference type="GO" id="GO:1990961">
    <property type="term" value="P:xenobiotic detoxification by transmembrane export across the plasma membrane"/>
    <property type="evidence" value="ECO:0007669"/>
    <property type="project" value="InterPro"/>
</dbReference>
<organism evidence="5 6">
    <name type="scientific">Pseudothioclava arenosa</name>
    <dbReference type="NCBI Taxonomy" id="1795308"/>
    <lineage>
        <taxon>Bacteria</taxon>
        <taxon>Pseudomonadati</taxon>
        <taxon>Pseudomonadota</taxon>
        <taxon>Alphaproteobacteria</taxon>
        <taxon>Rhodobacterales</taxon>
        <taxon>Paracoccaceae</taxon>
        <taxon>Pseudothioclava</taxon>
    </lineage>
</organism>
<keyword evidence="6" id="KW-1185">Reference proteome</keyword>
<dbReference type="GO" id="GO:0030313">
    <property type="term" value="C:cell envelope"/>
    <property type="evidence" value="ECO:0007669"/>
    <property type="project" value="UniProtKB-SubCell"/>
</dbReference>
<dbReference type="InterPro" id="IPR006143">
    <property type="entry name" value="RND_pump_MFP"/>
</dbReference>
<comment type="caution">
    <text evidence="5">The sequence shown here is derived from an EMBL/GenBank/DDBJ whole genome shotgun (WGS) entry which is preliminary data.</text>
</comment>
<dbReference type="PANTHER" id="PTHR32347">
    <property type="entry name" value="EFFLUX SYSTEM COMPONENT YKNX-RELATED"/>
    <property type="match status" value="1"/>
</dbReference>
<dbReference type="Gene3D" id="2.40.30.170">
    <property type="match status" value="1"/>
</dbReference>
<accession>A0A2A4CKN6</accession>
<dbReference type="GO" id="GO:0022857">
    <property type="term" value="F:transmembrane transporter activity"/>
    <property type="evidence" value="ECO:0007669"/>
    <property type="project" value="InterPro"/>
</dbReference>
<dbReference type="Gene3D" id="2.40.50.100">
    <property type="match status" value="1"/>
</dbReference>
<dbReference type="Gene3D" id="2.40.420.20">
    <property type="match status" value="1"/>
</dbReference>
<dbReference type="OrthoDB" id="9806939at2"/>
<comment type="similarity">
    <text evidence="2">Belongs to the membrane fusion protein (MFP) (TC 8.A.1) family.</text>
</comment>
<dbReference type="Proteomes" id="UP000243507">
    <property type="component" value="Unassembled WGS sequence"/>
</dbReference>
<dbReference type="SUPFAM" id="SSF111369">
    <property type="entry name" value="HlyD-like secretion proteins"/>
    <property type="match status" value="1"/>
</dbReference>
<dbReference type="EMBL" id="NTJD01000005">
    <property type="protein sequence ID" value="PCD76583.1"/>
    <property type="molecule type" value="Genomic_DNA"/>
</dbReference>
<feature type="coiled-coil region" evidence="4">
    <location>
        <begin position="77"/>
        <end position="113"/>
    </location>
</feature>
<name>A0A2A4CKN6_9RHOB</name>
<evidence type="ECO:0000256" key="4">
    <source>
        <dbReference type="SAM" id="Coils"/>
    </source>
</evidence>
<dbReference type="Gene3D" id="6.10.140.1990">
    <property type="match status" value="1"/>
</dbReference>
<dbReference type="RefSeq" id="WP_096433082.1">
    <property type="nucleotide sequence ID" value="NZ_NTJD01000005.1"/>
</dbReference>
<evidence type="ECO:0000256" key="3">
    <source>
        <dbReference type="ARBA" id="ARBA00023054"/>
    </source>
</evidence>
<sequence length="382" mass="40936">MRRKWIYATLLGAGIAAGAFALSHRPLSVSVIAPETDVPLRLYGLGTVEARVLSKAGFDLAGTLEALLADAGDTVSAGQALARLHSAEQEARVARAEQAVLAAEAARAKAEAAIPRAEAVLAQSEAANRRQQELARTDTISAQKAEEAQRDLDVATADLAIARADVAVLQAQLEDARASLRLEQALLQKYTLSAPYDARIVTRHAEAGAAVKSGDTVFTLIDPGSIWIQAYIDEERAGQIALEQSGEIRLRSHPQETFSGRVVRIGLESDRVNEERKIWLHCTDCPTEMYLGEQAEVRVLTGQRDRALMVPQIAIRGFDGQSGRVWIVKDGKLAEATLSFGAGDDRGRVEVVNGLPDGAAIVSNPPKNVEIGRAVRVETGAE</sequence>
<evidence type="ECO:0000313" key="5">
    <source>
        <dbReference type="EMBL" id="PCD76583.1"/>
    </source>
</evidence>
<comment type="subcellular location">
    <subcellularLocation>
        <location evidence="1">Cell envelope</location>
    </subcellularLocation>
</comment>
<evidence type="ECO:0000256" key="2">
    <source>
        <dbReference type="ARBA" id="ARBA00009477"/>
    </source>
</evidence>
<evidence type="ECO:0000256" key="1">
    <source>
        <dbReference type="ARBA" id="ARBA00004196"/>
    </source>
</evidence>
<dbReference type="AlphaFoldDB" id="A0A2A4CKN6"/>
<proteinExistence type="inferred from homology"/>
<evidence type="ECO:0000313" key="6">
    <source>
        <dbReference type="Proteomes" id="UP000243507"/>
    </source>
</evidence>
<dbReference type="InterPro" id="IPR050465">
    <property type="entry name" value="UPF0194_transport"/>
</dbReference>
<reference evidence="5 6" key="1">
    <citation type="submission" date="2017-09" db="EMBL/GenBank/DDBJ databases">
        <title>A multilocus sequence analysis scheme for characterization of bacteria in the genus Thioclava.</title>
        <authorList>
            <person name="Liu Y."/>
            <person name="Shao Z."/>
        </authorList>
    </citation>
    <scope>NUCLEOTIDE SEQUENCE [LARGE SCALE GENOMIC DNA]</scope>
    <source>
        <strain evidence="5 6">CAU 1312</strain>
    </source>
</reference>
<dbReference type="PANTHER" id="PTHR32347:SF14">
    <property type="entry name" value="EFFLUX SYSTEM COMPONENT YKNX-RELATED"/>
    <property type="match status" value="1"/>
</dbReference>
<dbReference type="NCBIfam" id="TIGR01730">
    <property type="entry name" value="RND_mfp"/>
    <property type="match status" value="1"/>
</dbReference>
<dbReference type="GO" id="GO:0019898">
    <property type="term" value="C:extrinsic component of membrane"/>
    <property type="evidence" value="ECO:0007669"/>
    <property type="project" value="InterPro"/>
</dbReference>
<dbReference type="GO" id="GO:1990195">
    <property type="term" value="C:macrolide transmembrane transporter complex"/>
    <property type="evidence" value="ECO:0007669"/>
    <property type="project" value="InterPro"/>
</dbReference>
<dbReference type="InterPro" id="IPR030190">
    <property type="entry name" value="MacA_alpha-hairpin_sf"/>
</dbReference>
<protein>
    <submittedName>
        <fullName evidence="5">Efflux transporter periplasmic adaptor subunit</fullName>
    </submittedName>
</protein>
<feature type="coiled-coil region" evidence="4">
    <location>
        <begin position="145"/>
        <end position="179"/>
    </location>
</feature>
<gene>
    <name evidence="5" type="ORF">CLN94_08285</name>
</gene>